<dbReference type="SUPFAM" id="SSF53328">
    <property type="entry name" value="Formyltransferase"/>
    <property type="match status" value="1"/>
</dbReference>
<dbReference type="HAMAP" id="MF_01930">
    <property type="entry name" value="PurN"/>
    <property type="match status" value="1"/>
</dbReference>
<dbReference type="AlphaFoldDB" id="A0A1I4ZE74"/>
<protein>
    <recommendedName>
        <fullName evidence="6">Phosphoribosylglycinamide formyltransferase</fullName>
        <ecNumber evidence="6">2.1.2.2</ecNumber>
    </recommendedName>
    <alternativeName>
        <fullName evidence="6">5'-phosphoribosylglycinamide transformylase</fullName>
    </alternativeName>
    <alternativeName>
        <fullName evidence="6">GAR transformylase</fullName>
        <shortName evidence="6">GART</shortName>
    </alternativeName>
</protein>
<dbReference type="CDD" id="cd08645">
    <property type="entry name" value="FMT_core_GART"/>
    <property type="match status" value="1"/>
</dbReference>
<dbReference type="PROSITE" id="PS00373">
    <property type="entry name" value="GART"/>
    <property type="match status" value="1"/>
</dbReference>
<sequence length="198" mass="22206">MKRIVIFASGSGSNAENLIRFFQNNAHVEVTHILTNNPHAKVLERAKNLNISAFSFNRQAFSKSDDVLNVLKTFQPDLIVLAGFLWKFPEHILAAFPNKVINIHPALLPNYGGKGMYGMHVHQAVVTNKETKTGISIHLVNEHYDQGALIFQTTCPVLPTDTAEDVAKKIHALEMEHFPKVIEKLLIPSLKEKGNKYE</sequence>
<evidence type="ECO:0000256" key="6">
    <source>
        <dbReference type="HAMAP-Rule" id="MF_01930"/>
    </source>
</evidence>
<accession>A0A1I4ZE74</accession>
<evidence type="ECO:0000256" key="1">
    <source>
        <dbReference type="ARBA" id="ARBA00005054"/>
    </source>
</evidence>
<feature type="binding site" evidence="6">
    <location>
        <position position="102"/>
    </location>
    <ligand>
        <name>(6R)-10-formyltetrahydrofolate</name>
        <dbReference type="ChEBI" id="CHEBI:195366"/>
    </ligand>
</feature>
<dbReference type="InterPro" id="IPR036477">
    <property type="entry name" value="Formyl_transf_N_sf"/>
</dbReference>
<feature type="site" description="Raises pKa of active site His" evidence="6">
    <location>
        <position position="145"/>
    </location>
</feature>
<feature type="domain" description="Formyl transferase N-terminal" evidence="7">
    <location>
        <begin position="2"/>
        <end position="182"/>
    </location>
</feature>
<comment type="caution">
    <text evidence="6">Lacks conserved residue(s) required for the propagation of feature annotation.</text>
</comment>
<dbReference type="UniPathway" id="UPA00074">
    <property type="reaction ID" value="UER00126"/>
</dbReference>
<proteinExistence type="inferred from homology"/>
<dbReference type="OrthoDB" id="9806170at2"/>
<evidence type="ECO:0000256" key="4">
    <source>
        <dbReference type="ARBA" id="ARBA00038440"/>
    </source>
</evidence>
<organism evidence="8 9">
    <name type="scientific">Bizionia echini</name>
    <dbReference type="NCBI Taxonomy" id="649333"/>
    <lineage>
        <taxon>Bacteria</taxon>
        <taxon>Pseudomonadati</taxon>
        <taxon>Bacteroidota</taxon>
        <taxon>Flavobacteriia</taxon>
        <taxon>Flavobacteriales</taxon>
        <taxon>Flavobacteriaceae</taxon>
        <taxon>Bizionia</taxon>
    </lineage>
</organism>
<feature type="binding site" evidence="6">
    <location>
        <position position="58"/>
    </location>
    <ligand>
        <name>(6R)-10-formyltetrahydrofolate</name>
        <dbReference type="ChEBI" id="CHEBI:195366"/>
    </ligand>
</feature>
<evidence type="ECO:0000256" key="3">
    <source>
        <dbReference type="ARBA" id="ARBA00022755"/>
    </source>
</evidence>
<dbReference type="GO" id="GO:0006189">
    <property type="term" value="P:'de novo' IMP biosynthetic process"/>
    <property type="evidence" value="ECO:0007669"/>
    <property type="project" value="UniProtKB-UniRule"/>
</dbReference>
<evidence type="ECO:0000313" key="9">
    <source>
        <dbReference type="Proteomes" id="UP000198705"/>
    </source>
</evidence>
<keyword evidence="9" id="KW-1185">Reference proteome</keyword>
<dbReference type="InterPro" id="IPR001555">
    <property type="entry name" value="GART_AS"/>
</dbReference>
<dbReference type="GO" id="GO:0004644">
    <property type="term" value="F:phosphoribosylglycinamide formyltransferase activity"/>
    <property type="evidence" value="ECO:0007669"/>
    <property type="project" value="UniProtKB-UniRule"/>
</dbReference>
<keyword evidence="2 6" id="KW-0808">Transferase</keyword>
<comment type="catalytic activity">
    <reaction evidence="5 6">
        <text>N(1)-(5-phospho-beta-D-ribosyl)glycinamide + (6R)-10-formyltetrahydrofolate = N(2)-formyl-N(1)-(5-phospho-beta-D-ribosyl)glycinamide + (6S)-5,6,7,8-tetrahydrofolate + H(+)</text>
        <dbReference type="Rhea" id="RHEA:15053"/>
        <dbReference type="ChEBI" id="CHEBI:15378"/>
        <dbReference type="ChEBI" id="CHEBI:57453"/>
        <dbReference type="ChEBI" id="CHEBI:143788"/>
        <dbReference type="ChEBI" id="CHEBI:147286"/>
        <dbReference type="ChEBI" id="CHEBI:195366"/>
        <dbReference type="EC" id="2.1.2.2"/>
    </reaction>
</comment>
<dbReference type="GO" id="GO:0005829">
    <property type="term" value="C:cytosol"/>
    <property type="evidence" value="ECO:0007669"/>
    <property type="project" value="TreeGrafter"/>
</dbReference>
<evidence type="ECO:0000259" key="7">
    <source>
        <dbReference type="Pfam" id="PF00551"/>
    </source>
</evidence>
<dbReference type="PANTHER" id="PTHR43369">
    <property type="entry name" value="PHOSPHORIBOSYLGLYCINAMIDE FORMYLTRANSFERASE"/>
    <property type="match status" value="1"/>
</dbReference>
<dbReference type="RefSeq" id="WP_092206294.1">
    <property type="nucleotide sequence ID" value="NZ_CAXAYH010000289.1"/>
</dbReference>
<comment type="pathway">
    <text evidence="1 6">Purine metabolism; IMP biosynthesis via de novo pathway; N(2)-formyl-N(1)-(5-phospho-D-ribosyl)glycinamide from N(1)-(5-phospho-D-ribosyl)glycinamide (10-formyl THF route): step 1/1.</text>
</comment>
<evidence type="ECO:0000256" key="5">
    <source>
        <dbReference type="ARBA" id="ARBA00047664"/>
    </source>
</evidence>
<dbReference type="EC" id="2.1.2.2" evidence="6"/>
<dbReference type="EMBL" id="FOVN01000001">
    <property type="protein sequence ID" value="SFN48574.1"/>
    <property type="molecule type" value="Genomic_DNA"/>
</dbReference>
<dbReference type="InterPro" id="IPR002376">
    <property type="entry name" value="Formyl_transf_N"/>
</dbReference>
<dbReference type="Pfam" id="PF00551">
    <property type="entry name" value="Formyl_trans_N"/>
    <property type="match status" value="1"/>
</dbReference>
<feature type="binding site" evidence="6">
    <location>
        <begin position="12"/>
        <end position="14"/>
    </location>
    <ligand>
        <name>N(1)-(5-phospho-beta-D-ribosyl)glycinamide</name>
        <dbReference type="ChEBI" id="CHEBI:143788"/>
    </ligand>
</feature>
<keyword evidence="3 6" id="KW-0658">Purine biosynthesis</keyword>
<gene>
    <name evidence="6" type="primary">purN</name>
    <name evidence="8" type="ORF">SAMN04487989_101765</name>
</gene>
<dbReference type="Gene3D" id="3.40.50.170">
    <property type="entry name" value="Formyl transferase, N-terminal domain"/>
    <property type="match status" value="1"/>
</dbReference>
<comment type="function">
    <text evidence="6">Catalyzes the transfer of a formyl group from 10-formyltetrahydrofolate to 5-phospho-ribosyl-glycinamide (GAR), producing 5-phospho-ribosyl-N-formylglycinamide (FGAR) and tetrahydrofolate.</text>
</comment>
<dbReference type="STRING" id="649333.SAMN04487989_101765"/>
<evidence type="ECO:0000313" key="8">
    <source>
        <dbReference type="EMBL" id="SFN48574.1"/>
    </source>
</evidence>
<reference evidence="9" key="1">
    <citation type="submission" date="2016-10" db="EMBL/GenBank/DDBJ databases">
        <authorList>
            <person name="Varghese N."/>
            <person name="Submissions S."/>
        </authorList>
    </citation>
    <scope>NUCLEOTIDE SEQUENCE [LARGE SCALE GENOMIC DNA]</scope>
    <source>
        <strain evidence="9">DSM 23925</strain>
    </source>
</reference>
<feature type="active site" description="Proton donor" evidence="6">
    <location>
        <position position="104"/>
    </location>
</feature>
<dbReference type="PANTHER" id="PTHR43369:SF2">
    <property type="entry name" value="PHOSPHORIBOSYLGLYCINAMIDE FORMYLTRANSFERASE"/>
    <property type="match status" value="1"/>
</dbReference>
<dbReference type="InterPro" id="IPR004607">
    <property type="entry name" value="GART"/>
</dbReference>
<dbReference type="Proteomes" id="UP000198705">
    <property type="component" value="Unassembled WGS sequence"/>
</dbReference>
<name>A0A1I4ZE74_9FLAO</name>
<evidence type="ECO:0000256" key="2">
    <source>
        <dbReference type="ARBA" id="ARBA00022679"/>
    </source>
</evidence>
<comment type="similarity">
    <text evidence="4 6">Belongs to the GART family.</text>
</comment>